<dbReference type="Proteomes" id="UP000070700">
    <property type="component" value="Unassembled WGS sequence"/>
</dbReference>
<accession>A0A132BCA4</accession>
<organism evidence="1 2">
    <name type="scientific">Mollisia scopiformis</name>
    <name type="common">Conifer needle endophyte fungus</name>
    <name type="synonym">Phialocephala scopiformis</name>
    <dbReference type="NCBI Taxonomy" id="149040"/>
    <lineage>
        <taxon>Eukaryota</taxon>
        <taxon>Fungi</taxon>
        <taxon>Dikarya</taxon>
        <taxon>Ascomycota</taxon>
        <taxon>Pezizomycotina</taxon>
        <taxon>Leotiomycetes</taxon>
        <taxon>Helotiales</taxon>
        <taxon>Mollisiaceae</taxon>
        <taxon>Mollisia</taxon>
    </lineage>
</organism>
<dbReference type="EMBL" id="KQ947430">
    <property type="protein sequence ID" value="KUJ10001.1"/>
    <property type="molecule type" value="Genomic_DNA"/>
</dbReference>
<sequence>MDFLDCDEIPSFTILGDDGRGKIKQKPKPLQCKFRVGDLVQLRVEGAEKEGPYKIETVDTANKKYTLCDSAGYTAKEGRKWGETDLVAA</sequence>
<protein>
    <submittedName>
        <fullName evidence="1">Uncharacterized protein</fullName>
    </submittedName>
</protein>
<evidence type="ECO:0000313" key="1">
    <source>
        <dbReference type="EMBL" id="KUJ10001.1"/>
    </source>
</evidence>
<name>A0A132BCA4_MOLSC</name>
<dbReference type="KEGG" id="psco:LY89DRAFT_689876"/>
<dbReference type="InParanoid" id="A0A132BCA4"/>
<dbReference type="GeneID" id="28825716"/>
<proteinExistence type="predicted"/>
<dbReference type="RefSeq" id="XP_018064356.1">
    <property type="nucleotide sequence ID" value="XM_018215990.1"/>
</dbReference>
<gene>
    <name evidence="1" type="ORF">LY89DRAFT_689876</name>
</gene>
<evidence type="ECO:0000313" key="2">
    <source>
        <dbReference type="Proteomes" id="UP000070700"/>
    </source>
</evidence>
<reference evidence="1 2" key="1">
    <citation type="submission" date="2015-10" db="EMBL/GenBank/DDBJ databases">
        <title>Full genome of DAOMC 229536 Phialocephala scopiformis, a fungal endophyte of spruce producing the potent anti-insectan compound rugulosin.</title>
        <authorList>
            <consortium name="DOE Joint Genome Institute"/>
            <person name="Walker A.K."/>
            <person name="Frasz S.L."/>
            <person name="Seifert K.A."/>
            <person name="Miller J.D."/>
            <person name="Mondo S.J."/>
            <person name="Labutti K."/>
            <person name="Lipzen A."/>
            <person name="Dockter R."/>
            <person name="Kennedy M."/>
            <person name="Grigoriev I.V."/>
            <person name="Spatafora J.W."/>
        </authorList>
    </citation>
    <scope>NUCLEOTIDE SEQUENCE [LARGE SCALE GENOMIC DNA]</scope>
    <source>
        <strain evidence="1 2">CBS 120377</strain>
    </source>
</reference>
<dbReference type="AlphaFoldDB" id="A0A132BCA4"/>
<keyword evidence="2" id="KW-1185">Reference proteome</keyword>